<comment type="caution">
    <text evidence="2">The sequence shown here is derived from an EMBL/GenBank/DDBJ whole genome shotgun (WGS) entry which is preliminary data.</text>
</comment>
<name>A0ABX2XLY5_9FLAO</name>
<dbReference type="EMBL" id="LVEN01000010">
    <property type="protein sequence ID" value="OCB76326.1"/>
    <property type="molecule type" value="Genomic_DNA"/>
</dbReference>
<organism evidence="2 3">
    <name type="scientific">Flavobacterium piscis</name>
    <dbReference type="NCBI Taxonomy" id="1114874"/>
    <lineage>
        <taxon>Bacteria</taxon>
        <taxon>Pseudomonadati</taxon>
        <taxon>Bacteroidota</taxon>
        <taxon>Flavobacteriia</taxon>
        <taxon>Flavobacteriales</taxon>
        <taxon>Flavobacteriaceae</taxon>
        <taxon>Flavobacterium</taxon>
    </lineage>
</organism>
<evidence type="ECO:0008006" key="4">
    <source>
        <dbReference type="Google" id="ProtNLM"/>
    </source>
</evidence>
<evidence type="ECO:0000313" key="3">
    <source>
        <dbReference type="Proteomes" id="UP000093343"/>
    </source>
</evidence>
<feature type="transmembrane region" description="Helical" evidence="1">
    <location>
        <begin position="42"/>
        <end position="66"/>
    </location>
</feature>
<keyword evidence="1" id="KW-0812">Transmembrane</keyword>
<keyword evidence="3" id="KW-1185">Reference proteome</keyword>
<feature type="transmembrane region" description="Helical" evidence="1">
    <location>
        <begin position="6"/>
        <end position="22"/>
    </location>
</feature>
<evidence type="ECO:0000256" key="1">
    <source>
        <dbReference type="SAM" id="Phobius"/>
    </source>
</evidence>
<accession>A0ABX2XLY5</accession>
<gene>
    <name evidence="2" type="ORF">FLP_06435</name>
</gene>
<proteinExistence type="predicted"/>
<protein>
    <recommendedName>
        <fullName evidence="4">Immunity protein</fullName>
    </recommendedName>
</protein>
<dbReference type="Proteomes" id="UP000093343">
    <property type="component" value="Unassembled WGS sequence"/>
</dbReference>
<keyword evidence="1" id="KW-1133">Transmembrane helix</keyword>
<sequence length="70" mass="8262">MGGFDYFFITFLSFGFLMSVGFKELYRKNDYLFYLNNGISKLWLLVFSYLMTFAATILIGLIVFLIKKIF</sequence>
<reference evidence="3" key="1">
    <citation type="submission" date="2016-03" db="EMBL/GenBank/DDBJ databases">
        <title>Draft genome sequence of Paenibacillus glacialis DSM 22343.</title>
        <authorList>
            <person name="Shin S.-K."/>
            <person name="Yi H."/>
        </authorList>
    </citation>
    <scope>NUCLEOTIDE SEQUENCE [LARGE SCALE GENOMIC DNA]</scope>
    <source>
        <strain evidence="3">CCUG 60099</strain>
    </source>
</reference>
<keyword evidence="1" id="KW-0472">Membrane</keyword>
<evidence type="ECO:0000313" key="2">
    <source>
        <dbReference type="EMBL" id="OCB76326.1"/>
    </source>
</evidence>